<dbReference type="Pfam" id="PF00126">
    <property type="entry name" value="HTH_1"/>
    <property type="match status" value="1"/>
</dbReference>
<keyword evidence="3" id="KW-0238">DNA-binding</keyword>
<reference evidence="6 7" key="1">
    <citation type="submission" date="2016-02" db="EMBL/GenBank/DDBJ databases">
        <title>Anaerosporomusa subterraneum gen. nov., sp. nov., a spore-forming obligate anaerobe isolated from saprolite.</title>
        <authorList>
            <person name="Choi J.K."/>
            <person name="Shah M."/>
            <person name="Yee N."/>
        </authorList>
    </citation>
    <scope>NUCLEOTIDE SEQUENCE [LARGE SCALE GENOMIC DNA]</scope>
    <source>
        <strain evidence="6 7">RU4</strain>
    </source>
</reference>
<dbReference type="FunFam" id="1.10.10.10:FF:000001">
    <property type="entry name" value="LysR family transcriptional regulator"/>
    <property type="match status" value="1"/>
</dbReference>
<dbReference type="InterPro" id="IPR000847">
    <property type="entry name" value="LysR_HTH_N"/>
</dbReference>
<evidence type="ECO:0000256" key="3">
    <source>
        <dbReference type="ARBA" id="ARBA00023125"/>
    </source>
</evidence>
<organism evidence="6 7">
    <name type="scientific">Anaerosporomusa subterranea</name>
    <dbReference type="NCBI Taxonomy" id="1794912"/>
    <lineage>
        <taxon>Bacteria</taxon>
        <taxon>Bacillati</taxon>
        <taxon>Bacillota</taxon>
        <taxon>Negativicutes</taxon>
        <taxon>Acetonemataceae</taxon>
        <taxon>Anaerosporomusa</taxon>
    </lineage>
</organism>
<keyword evidence="4" id="KW-0804">Transcription</keyword>
<keyword evidence="2" id="KW-0805">Transcription regulation</keyword>
<dbReference type="PROSITE" id="PS50931">
    <property type="entry name" value="HTH_LYSR"/>
    <property type="match status" value="1"/>
</dbReference>
<dbReference type="SUPFAM" id="SSF46785">
    <property type="entry name" value="Winged helix' DNA-binding domain"/>
    <property type="match status" value="1"/>
</dbReference>
<dbReference type="Gene3D" id="1.10.10.10">
    <property type="entry name" value="Winged helix-like DNA-binding domain superfamily/Winged helix DNA-binding domain"/>
    <property type="match status" value="1"/>
</dbReference>
<comment type="similarity">
    <text evidence="1">Belongs to the LysR transcriptional regulatory family.</text>
</comment>
<dbReference type="InterPro" id="IPR036390">
    <property type="entry name" value="WH_DNA-bd_sf"/>
</dbReference>
<dbReference type="Gene3D" id="3.40.190.290">
    <property type="match status" value="1"/>
</dbReference>
<evidence type="ECO:0000259" key="5">
    <source>
        <dbReference type="PROSITE" id="PS50931"/>
    </source>
</evidence>
<dbReference type="Pfam" id="PF03466">
    <property type="entry name" value="LysR_substrate"/>
    <property type="match status" value="1"/>
</dbReference>
<dbReference type="OrthoDB" id="108771at2"/>
<dbReference type="PANTHER" id="PTHR30126">
    <property type="entry name" value="HTH-TYPE TRANSCRIPTIONAL REGULATOR"/>
    <property type="match status" value="1"/>
</dbReference>
<dbReference type="SUPFAM" id="SSF53850">
    <property type="entry name" value="Periplasmic binding protein-like II"/>
    <property type="match status" value="1"/>
</dbReference>
<evidence type="ECO:0000313" key="7">
    <source>
        <dbReference type="Proteomes" id="UP000076268"/>
    </source>
</evidence>
<gene>
    <name evidence="6" type="ORF">AXX12_11995</name>
</gene>
<dbReference type="GO" id="GO:0003700">
    <property type="term" value="F:DNA-binding transcription factor activity"/>
    <property type="evidence" value="ECO:0007669"/>
    <property type="project" value="InterPro"/>
</dbReference>
<accession>A0A154BQW9</accession>
<dbReference type="CDD" id="cd05466">
    <property type="entry name" value="PBP2_LTTR_substrate"/>
    <property type="match status" value="1"/>
</dbReference>
<name>A0A154BQW9_ANASB</name>
<dbReference type="Proteomes" id="UP000076268">
    <property type="component" value="Unassembled WGS sequence"/>
</dbReference>
<dbReference type="GO" id="GO:0000976">
    <property type="term" value="F:transcription cis-regulatory region binding"/>
    <property type="evidence" value="ECO:0007669"/>
    <property type="project" value="TreeGrafter"/>
</dbReference>
<feature type="domain" description="HTH lysR-type" evidence="5">
    <location>
        <begin position="1"/>
        <end position="58"/>
    </location>
</feature>
<keyword evidence="7" id="KW-1185">Reference proteome</keyword>
<dbReference type="EMBL" id="LSGP01000020">
    <property type="protein sequence ID" value="KYZ75908.1"/>
    <property type="molecule type" value="Genomic_DNA"/>
</dbReference>
<evidence type="ECO:0000313" key="6">
    <source>
        <dbReference type="EMBL" id="KYZ75908.1"/>
    </source>
</evidence>
<evidence type="ECO:0000256" key="4">
    <source>
        <dbReference type="ARBA" id="ARBA00023163"/>
    </source>
</evidence>
<dbReference type="AlphaFoldDB" id="A0A154BQW9"/>
<proteinExistence type="inferred from homology"/>
<comment type="caution">
    <text evidence="6">The sequence shown here is derived from an EMBL/GenBank/DDBJ whole genome shotgun (WGS) entry which is preliminary data.</text>
</comment>
<dbReference type="InterPro" id="IPR005119">
    <property type="entry name" value="LysR_subst-bd"/>
</dbReference>
<evidence type="ECO:0000256" key="1">
    <source>
        <dbReference type="ARBA" id="ARBA00009437"/>
    </source>
</evidence>
<dbReference type="InterPro" id="IPR036388">
    <property type="entry name" value="WH-like_DNA-bd_sf"/>
</dbReference>
<dbReference type="PRINTS" id="PR00039">
    <property type="entry name" value="HTHLYSR"/>
</dbReference>
<evidence type="ECO:0000256" key="2">
    <source>
        <dbReference type="ARBA" id="ARBA00023015"/>
    </source>
</evidence>
<dbReference type="PANTHER" id="PTHR30126:SF100">
    <property type="entry name" value="LYSR-FAMILY TRANSCRIPTIONAL REGULATOR"/>
    <property type="match status" value="1"/>
</dbReference>
<dbReference type="RefSeq" id="WP_066243885.1">
    <property type="nucleotide sequence ID" value="NZ_LSGP01000020.1"/>
</dbReference>
<protein>
    <submittedName>
        <fullName evidence="6">LysR family transcriptional regulator</fullName>
    </submittedName>
</protein>
<sequence>MELRQLQIFCSAAETLNFTKAGLKLGYAQSNITGQIRQLEEELQVKLFERLGRGIQLTSEGKKFLVNAKHILELCDKAKAEIAPQVFRGIINIGTAETICIYRLPQILIEYRKLYPLVEIRVQTEACDNLFTLLKSNDIDIALVLTDTITAPEMTVRTLQDEPLAVVVSPLHPLAEKKKITPGDFAGECLIVTLPGCGYRPLILAMLREHNVIPGSLMELSSIGAIKQCTMCGLGIAVIPEVAVRDELERGKLLKLDFSEASFDVKAQLIYHQEKWLTPAMQAFLELCKMMR</sequence>